<gene>
    <name evidence="2" type="ORF">DQ384_37230</name>
</gene>
<dbReference type="SUPFAM" id="SSF101478">
    <property type="entry name" value="ADP-ribosylglycohydrolase"/>
    <property type="match status" value="1"/>
</dbReference>
<evidence type="ECO:0000313" key="3">
    <source>
        <dbReference type="Proteomes" id="UP000253094"/>
    </source>
</evidence>
<sequence length="339" mass="34429">MIETRARGCLLGLAAGDALGRPAENLTREEIRRRWGRLTEIEPGKGGTDDTEYTIFAASLLCRYGSALTSADVAREYRQRVVPHAAGPMRGAGFSERGAVQALLRGAEPPMSGLWHQHGWSDGLAMRAAPYGIFAAGDPAEAARLVAADGVVSNSGEGVYGGQAVAAAVAVAMTGAPPAEVVEAGLAAVPEDSWTSRDLRAAVAAAASGSVEDLYAAVVVPHYPWTDLAPEAVALAFAGYLLGAGEVEESVVSAANLGRDADTTAAIAGALAGAGRGEAAVPARWARLIGPADGRCLPDVAGRHVLDVATELAAAARAFSGRTARSGEGREPGSALGPG</sequence>
<dbReference type="Proteomes" id="UP000253094">
    <property type="component" value="Unassembled WGS sequence"/>
</dbReference>
<proteinExistence type="predicted"/>
<dbReference type="InterPro" id="IPR036705">
    <property type="entry name" value="Ribosyl_crysJ1_sf"/>
</dbReference>
<feature type="binding site" evidence="1">
    <location>
        <position position="48"/>
    </location>
    <ligand>
        <name>Mg(2+)</name>
        <dbReference type="ChEBI" id="CHEBI:18420"/>
        <label>1</label>
    </ligand>
</feature>
<feature type="binding site" evidence="1">
    <location>
        <position position="262"/>
    </location>
    <ligand>
        <name>Mg(2+)</name>
        <dbReference type="ChEBI" id="CHEBI:18420"/>
        <label>1</label>
    </ligand>
</feature>
<keyword evidence="1" id="KW-0460">Magnesium</keyword>
<dbReference type="Pfam" id="PF03747">
    <property type="entry name" value="ADP_ribosyl_GH"/>
    <property type="match status" value="1"/>
</dbReference>
<dbReference type="OrthoDB" id="2822542at2"/>
<organism evidence="2 3">
    <name type="scientific">Sphaerisporangium album</name>
    <dbReference type="NCBI Taxonomy" id="509200"/>
    <lineage>
        <taxon>Bacteria</taxon>
        <taxon>Bacillati</taxon>
        <taxon>Actinomycetota</taxon>
        <taxon>Actinomycetes</taxon>
        <taxon>Streptosporangiales</taxon>
        <taxon>Streptosporangiaceae</taxon>
        <taxon>Sphaerisporangium</taxon>
    </lineage>
</organism>
<comment type="caution">
    <text evidence="2">The sequence shown here is derived from an EMBL/GenBank/DDBJ whole genome shotgun (WGS) entry which is preliminary data.</text>
</comment>
<accession>A0A367ER01</accession>
<dbReference type="Gene3D" id="1.10.4080.10">
    <property type="entry name" value="ADP-ribosylation/Crystallin J1"/>
    <property type="match status" value="1"/>
</dbReference>
<keyword evidence="3" id="KW-1185">Reference proteome</keyword>
<dbReference type="RefSeq" id="WP_114033585.1">
    <property type="nucleotide sequence ID" value="NZ_QOIL01000032.1"/>
</dbReference>
<protein>
    <submittedName>
        <fullName evidence="2">ADP-ribosylglycohydrolase family protein</fullName>
    </submittedName>
</protein>
<dbReference type="EMBL" id="QOIL01000032">
    <property type="protein sequence ID" value="RCG20159.1"/>
    <property type="molecule type" value="Genomic_DNA"/>
</dbReference>
<dbReference type="PANTHER" id="PTHR16222">
    <property type="entry name" value="ADP-RIBOSYLGLYCOHYDROLASE"/>
    <property type="match status" value="1"/>
</dbReference>
<keyword evidence="2" id="KW-0378">Hydrolase</keyword>
<name>A0A367ER01_9ACTN</name>
<feature type="binding site" evidence="1">
    <location>
        <position position="50"/>
    </location>
    <ligand>
        <name>Mg(2+)</name>
        <dbReference type="ChEBI" id="CHEBI:18420"/>
        <label>1</label>
    </ligand>
</feature>
<dbReference type="AlphaFoldDB" id="A0A367ER01"/>
<dbReference type="InterPro" id="IPR050792">
    <property type="entry name" value="ADP-ribosylglycohydrolase"/>
</dbReference>
<reference evidence="2 3" key="1">
    <citation type="submission" date="2018-06" db="EMBL/GenBank/DDBJ databases">
        <title>Sphaerisporangium craniellae sp. nov., isolated from a marine sponge in the South China Sea.</title>
        <authorList>
            <person name="Li L."/>
        </authorList>
    </citation>
    <scope>NUCLEOTIDE SEQUENCE [LARGE SCALE GENOMIC DNA]</scope>
    <source>
        <strain evidence="2 3">CCTCC AA 208026</strain>
    </source>
</reference>
<comment type="cofactor">
    <cofactor evidence="1">
        <name>Mg(2+)</name>
        <dbReference type="ChEBI" id="CHEBI:18420"/>
    </cofactor>
    <text evidence="1">Binds 2 magnesium ions per subunit.</text>
</comment>
<keyword evidence="1" id="KW-0479">Metal-binding</keyword>
<evidence type="ECO:0000256" key="1">
    <source>
        <dbReference type="PIRSR" id="PIRSR605502-1"/>
    </source>
</evidence>
<dbReference type="PANTHER" id="PTHR16222:SF12">
    <property type="entry name" value="ADP-RIBOSYLGLYCOHYDROLASE-RELATED"/>
    <property type="match status" value="1"/>
</dbReference>
<dbReference type="InterPro" id="IPR005502">
    <property type="entry name" value="Ribosyl_crysJ1"/>
</dbReference>
<evidence type="ECO:0000313" key="2">
    <source>
        <dbReference type="EMBL" id="RCG20159.1"/>
    </source>
</evidence>
<feature type="binding site" evidence="1">
    <location>
        <position position="260"/>
    </location>
    <ligand>
        <name>Mg(2+)</name>
        <dbReference type="ChEBI" id="CHEBI:18420"/>
        <label>1</label>
    </ligand>
</feature>
<feature type="binding site" evidence="1">
    <location>
        <position position="263"/>
    </location>
    <ligand>
        <name>Mg(2+)</name>
        <dbReference type="ChEBI" id="CHEBI:18420"/>
        <label>1</label>
    </ligand>
</feature>
<dbReference type="GO" id="GO:0016787">
    <property type="term" value="F:hydrolase activity"/>
    <property type="evidence" value="ECO:0007669"/>
    <property type="project" value="UniProtKB-KW"/>
</dbReference>
<feature type="binding site" evidence="1">
    <location>
        <position position="49"/>
    </location>
    <ligand>
        <name>Mg(2+)</name>
        <dbReference type="ChEBI" id="CHEBI:18420"/>
        <label>1</label>
    </ligand>
</feature>
<dbReference type="GO" id="GO:0046872">
    <property type="term" value="F:metal ion binding"/>
    <property type="evidence" value="ECO:0007669"/>
    <property type="project" value="UniProtKB-KW"/>
</dbReference>